<keyword evidence="1" id="KW-0732">Signal</keyword>
<name>A0A2M3ZNH7_9DIPT</name>
<protein>
    <submittedName>
        <fullName evidence="2">Putative secreted peptide</fullName>
    </submittedName>
</protein>
<feature type="signal peptide" evidence="1">
    <location>
        <begin position="1"/>
        <end position="17"/>
    </location>
</feature>
<organism evidence="2">
    <name type="scientific">Anopheles braziliensis</name>
    <dbReference type="NCBI Taxonomy" id="58242"/>
    <lineage>
        <taxon>Eukaryota</taxon>
        <taxon>Metazoa</taxon>
        <taxon>Ecdysozoa</taxon>
        <taxon>Arthropoda</taxon>
        <taxon>Hexapoda</taxon>
        <taxon>Insecta</taxon>
        <taxon>Pterygota</taxon>
        <taxon>Neoptera</taxon>
        <taxon>Endopterygota</taxon>
        <taxon>Diptera</taxon>
        <taxon>Nematocera</taxon>
        <taxon>Culicoidea</taxon>
        <taxon>Culicidae</taxon>
        <taxon>Anophelinae</taxon>
        <taxon>Anopheles</taxon>
    </lineage>
</organism>
<dbReference type="EMBL" id="GGFM01009291">
    <property type="protein sequence ID" value="MBW30042.1"/>
    <property type="molecule type" value="Transcribed_RNA"/>
</dbReference>
<sequence length="126" mass="14971">MTILFFWVFSLIRYCLLCVFPTCFISSSFAPPHAALLLVTSSYYIVHNKYIYHVNMVFLHNASPLFMEWRTSHVGNAALGVFRYALARELQQEDRPWCPCPDYFMPFFVWLHLRLTRFLPTARFSF</sequence>
<proteinExistence type="predicted"/>
<evidence type="ECO:0000256" key="1">
    <source>
        <dbReference type="SAM" id="SignalP"/>
    </source>
</evidence>
<accession>A0A2M3ZNH7</accession>
<feature type="chain" id="PRO_5014610666" evidence="1">
    <location>
        <begin position="18"/>
        <end position="126"/>
    </location>
</feature>
<dbReference type="AlphaFoldDB" id="A0A2M3ZNH7"/>
<evidence type="ECO:0000313" key="2">
    <source>
        <dbReference type="EMBL" id="MBW30042.1"/>
    </source>
</evidence>
<reference evidence="2" key="1">
    <citation type="submission" date="2018-01" db="EMBL/GenBank/DDBJ databases">
        <title>An insight into the sialome of Amazonian anophelines.</title>
        <authorList>
            <person name="Ribeiro J.M."/>
            <person name="Scarpassa V."/>
            <person name="Calvo E."/>
        </authorList>
    </citation>
    <scope>NUCLEOTIDE SEQUENCE</scope>
    <source>
        <tissue evidence="2">Salivary glands</tissue>
    </source>
</reference>